<evidence type="ECO:0000313" key="3">
    <source>
        <dbReference type="Proteomes" id="UP000440096"/>
    </source>
</evidence>
<evidence type="ECO:0000259" key="1">
    <source>
        <dbReference type="Pfam" id="PF01872"/>
    </source>
</evidence>
<dbReference type="RefSeq" id="WP_154757751.1">
    <property type="nucleotide sequence ID" value="NZ_WMBA01000023.1"/>
</dbReference>
<dbReference type="InterPro" id="IPR050765">
    <property type="entry name" value="Riboflavin_Biosynth_HTPR"/>
</dbReference>
<organism evidence="2 3">
    <name type="scientific">Amycolatopsis pithecellobii</name>
    <dbReference type="NCBI Taxonomy" id="664692"/>
    <lineage>
        <taxon>Bacteria</taxon>
        <taxon>Bacillati</taxon>
        <taxon>Actinomycetota</taxon>
        <taxon>Actinomycetes</taxon>
        <taxon>Pseudonocardiales</taxon>
        <taxon>Pseudonocardiaceae</taxon>
        <taxon>Amycolatopsis</taxon>
    </lineage>
</organism>
<dbReference type="Gene3D" id="3.40.430.10">
    <property type="entry name" value="Dihydrofolate Reductase, subunit A"/>
    <property type="match status" value="1"/>
</dbReference>
<dbReference type="Proteomes" id="UP000440096">
    <property type="component" value="Unassembled WGS sequence"/>
</dbReference>
<name>A0A6N7YRA6_9PSEU</name>
<protein>
    <submittedName>
        <fullName evidence="2">Dihydrofolate reductase</fullName>
    </submittedName>
</protein>
<evidence type="ECO:0000313" key="2">
    <source>
        <dbReference type="EMBL" id="MTD55555.1"/>
    </source>
</evidence>
<dbReference type="PANTHER" id="PTHR38011:SF11">
    <property type="entry name" value="2,5-DIAMINO-6-RIBOSYLAMINO-4(3H)-PYRIMIDINONE 5'-PHOSPHATE REDUCTASE"/>
    <property type="match status" value="1"/>
</dbReference>
<dbReference type="EMBL" id="WMBA01000023">
    <property type="protein sequence ID" value="MTD55555.1"/>
    <property type="molecule type" value="Genomic_DNA"/>
</dbReference>
<dbReference type="AlphaFoldDB" id="A0A6N7YRA6"/>
<comment type="caution">
    <text evidence="2">The sequence shown here is derived from an EMBL/GenBank/DDBJ whole genome shotgun (WGS) entry which is preliminary data.</text>
</comment>
<keyword evidence="3" id="KW-1185">Reference proteome</keyword>
<proteinExistence type="predicted"/>
<sequence>MRKLIYGMNVTLDGYIAAPGDPSHTSGSGDIGWSVPSDELFQWWLDQERASGLTLYGRKLWETMSSYWPTGDQQPGATPAEIEFARNWRDTPKVVFSSTIDKVDWNTRLVTGDAVAEITRLKAEDGAPMSIGGATFAAVAMRAGLIDEYALATCPVLVGGGTPFFTTLDSWVNLNLVETRTFPHGVVLTRYETRR</sequence>
<feature type="domain" description="Bacterial bifunctional deaminase-reductase C-terminal" evidence="1">
    <location>
        <begin position="2"/>
        <end position="188"/>
    </location>
</feature>
<reference evidence="2 3" key="1">
    <citation type="submission" date="2019-11" db="EMBL/GenBank/DDBJ databases">
        <title>Draft genome of Amycolatopsis RM579.</title>
        <authorList>
            <person name="Duangmal K."/>
            <person name="Mingma R."/>
        </authorList>
    </citation>
    <scope>NUCLEOTIDE SEQUENCE [LARGE SCALE GENOMIC DNA]</scope>
    <source>
        <strain evidence="2 3">RM579</strain>
    </source>
</reference>
<dbReference type="GO" id="GO:0009231">
    <property type="term" value="P:riboflavin biosynthetic process"/>
    <property type="evidence" value="ECO:0007669"/>
    <property type="project" value="InterPro"/>
</dbReference>
<gene>
    <name evidence="2" type="ORF">GKO32_16455</name>
</gene>
<dbReference type="SUPFAM" id="SSF53597">
    <property type="entry name" value="Dihydrofolate reductase-like"/>
    <property type="match status" value="1"/>
</dbReference>
<dbReference type="PANTHER" id="PTHR38011">
    <property type="entry name" value="DIHYDROFOLATE REDUCTASE FAMILY PROTEIN (AFU_ORTHOLOGUE AFUA_8G06820)"/>
    <property type="match status" value="1"/>
</dbReference>
<dbReference type="InterPro" id="IPR024072">
    <property type="entry name" value="DHFR-like_dom_sf"/>
</dbReference>
<dbReference type="Pfam" id="PF01872">
    <property type="entry name" value="RibD_C"/>
    <property type="match status" value="1"/>
</dbReference>
<dbReference type="GO" id="GO:0008703">
    <property type="term" value="F:5-amino-6-(5-phosphoribosylamino)uracil reductase activity"/>
    <property type="evidence" value="ECO:0007669"/>
    <property type="project" value="InterPro"/>
</dbReference>
<accession>A0A6N7YRA6</accession>
<dbReference type="OrthoDB" id="7949219at2"/>
<dbReference type="InterPro" id="IPR002734">
    <property type="entry name" value="RibDG_C"/>
</dbReference>